<sequence length="101" mass="11431">MLIGCLTGKRGDPHQKFEETVFDAKKNDKGDQDEQRVPNQGAREHKHGGDRDKRSRKYSLSLLRTPTVKEHSETVLAAVKCSCLNSRLTRRRTANKGLISK</sequence>
<organism evidence="2 3">
    <name type="scientific">Trichonephila inaurata madagascariensis</name>
    <dbReference type="NCBI Taxonomy" id="2747483"/>
    <lineage>
        <taxon>Eukaryota</taxon>
        <taxon>Metazoa</taxon>
        <taxon>Ecdysozoa</taxon>
        <taxon>Arthropoda</taxon>
        <taxon>Chelicerata</taxon>
        <taxon>Arachnida</taxon>
        <taxon>Araneae</taxon>
        <taxon>Araneomorphae</taxon>
        <taxon>Entelegynae</taxon>
        <taxon>Araneoidea</taxon>
        <taxon>Nephilidae</taxon>
        <taxon>Trichonephila</taxon>
        <taxon>Trichonephila inaurata</taxon>
    </lineage>
</organism>
<dbReference type="EMBL" id="BMAV01004366">
    <property type="protein sequence ID" value="GFY44670.1"/>
    <property type="molecule type" value="Genomic_DNA"/>
</dbReference>
<evidence type="ECO:0000313" key="3">
    <source>
        <dbReference type="Proteomes" id="UP000886998"/>
    </source>
</evidence>
<evidence type="ECO:0000256" key="1">
    <source>
        <dbReference type="SAM" id="MobiDB-lite"/>
    </source>
</evidence>
<keyword evidence="3" id="KW-1185">Reference proteome</keyword>
<reference evidence="2" key="1">
    <citation type="submission" date="2020-08" db="EMBL/GenBank/DDBJ databases">
        <title>Multicomponent nature underlies the extraordinary mechanical properties of spider dragline silk.</title>
        <authorList>
            <person name="Kono N."/>
            <person name="Nakamura H."/>
            <person name="Mori M."/>
            <person name="Yoshida Y."/>
            <person name="Ohtoshi R."/>
            <person name="Malay A.D."/>
            <person name="Moran D.A.P."/>
            <person name="Tomita M."/>
            <person name="Numata K."/>
            <person name="Arakawa K."/>
        </authorList>
    </citation>
    <scope>NUCLEOTIDE SEQUENCE</scope>
</reference>
<proteinExistence type="predicted"/>
<evidence type="ECO:0000313" key="2">
    <source>
        <dbReference type="EMBL" id="GFY44670.1"/>
    </source>
</evidence>
<gene>
    <name evidence="2" type="ORF">TNIN_297911</name>
</gene>
<dbReference type="AlphaFoldDB" id="A0A8X7BUT0"/>
<feature type="compositionally biased region" description="Basic and acidic residues" evidence="1">
    <location>
        <begin position="23"/>
        <end position="36"/>
    </location>
</feature>
<name>A0A8X7BUT0_9ARAC</name>
<dbReference type="Proteomes" id="UP000886998">
    <property type="component" value="Unassembled WGS sequence"/>
</dbReference>
<dbReference type="OrthoDB" id="10289959at2759"/>
<comment type="caution">
    <text evidence="2">The sequence shown here is derived from an EMBL/GenBank/DDBJ whole genome shotgun (WGS) entry which is preliminary data.</text>
</comment>
<protein>
    <submittedName>
        <fullName evidence="2">Uncharacterized protein</fullName>
    </submittedName>
</protein>
<accession>A0A8X7BUT0</accession>
<feature type="region of interest" description="Disordered" evidence="1">
    <location>
        <begin position="23"/>
        <end position="58"/>
    </location>
</feature>